<dbReference type="EMBL" id="CAEZXO010000001">
    <property type="protein sequence ID" value="CAB4684281.1"/>
    <property type="molecule type" value="Genomic_DNA"/>
</dbReference>
<evidence type="ECO:0000313" key="4">
    <source>
        <dbReference type="EMBL" id="CAB4684281.1"/>
    </source>
</evidence>
<dbReference type="SUPFAM" id="SSF52972">
    <property type="entry name" value="ITPase-like"/>
    <property type="match status" value="1"/>
</dbReference>
<dbReference type="PANTHER" id="PTHR43213">
    <property type="entry name" value="BIFUNCTIONAL DTTP/UTP PYROPHOSPHATASE/METHYLTRANSFERASE PROTEIN-RELATED"/>
    <property type="match status" value="1"/>
</dbReference>
<proteinExistence type="inferred from homology"/>
<reference evidence="3" key="1">
    <citation type="submission" date="2020-05" db="EMBL/GenBank/DDBJ databases">
        <authorList>
            <person name="Chiriac C."/>
            <person name="Salcher M."/>
            <person name="Ghai R."/>
            <person name="Kavagutti S V."/>
        </authorList>
    </citation>
    <scope>NUCLEOTIDE SEQUENCE</scope>
</reference>
<evidence type="ECO:0000313" key="10">
    <source>
        <dbReference type="EMBL" id="CAB4970247.1"/>
    </source>
</evidence>
<dbReference type="EMBL" id="CAFBNH010000003">
    <property type="protein sequence ID" value="CAB4941897.1"/>
    <property type="molecule type" value="Genomic_DNA"/>
</dbReference>
<dbReference type="EMBL" id="CAEZYM010000004">
    <property type="protein sequence ID" value="CAB4722039.1"/>
    <property type="molecule type" value="Genomic_DNA"/>
</dbReference>
<dbReference type="CDD" id="cd00555">
    <property type="entry name" value="Maf"/>
    <property type="match status" value="1"/>
</dbReference>
<dbReference type="EMBL" id="CAFBOC010000003">
    <property type="protein sequence ID" value="CAB4970247.1"/>
    <property type="molecule type" value="Genomic_DNA"/>
</dbReference>
<dbReference type="HAMAP" id="MF_00528">
    <property type="entry name" value="Maf"/>
    <property type="match status" value="1"/>
</dbReference>
<comment type="cofactor">
    <cofactor evidence="1">
        <name>a divalent metal cation</name>
        <dbReference type="ChEBI" id="CHEBI:60240"/>
    </cofactor>
</comment>
<gene>
    <name evidence="4" type="ORF">UFOPK2510_00170</name>
    <name evidence="5" type="ORF">UFOPK2718_00566</name>
    <name evidence="6" type="ORF">UFOPK2936_00106</name>
    <name evidence="7" type="ORF">UFOPK3174_00107</name>
    <name evidence="8" type="ORF">UFOPK3328_00555</name>
    <name evidence="9" type="ORF">UFOPK3779_00590</name>
    <name evidence="10" type="ORF">UFOPK3913_00343</name>
    <name evidence="3" type="ORF">UFOPK4107_00989</name>
    <name evidence="11" type="ORF">UFOPK4403_00323</name>
</gene>
<dbReference type="EMBL" id="CAFBLD010000003">
    <property type="protein sequence ID" value="CAB4862326.1"/>
    <property type="molecule type" value="Genomic_DNA"/>
</dbReference>
<dbReference type="PIRSF" id="PIRSF006305">
    <property type="entry name" value="Maf"/>
    <property type="match status" value="1"/>
</dbReference>
<keyword evidence="2" id="KW-0378">Hydrolase</keyword>
<accession>A0A6J5ZIS6</accession>
<evidence type="ECO:0000256" key="2">
    <source>
        <dbReference type="ARBA" id="ARBA00022801"/>
    </source>
</evidence>
<dbReference type="InterPro" id="IPR029001">
    <property type="entry name" value="ITPase-like_fam"/>
</dbReference>
<evidence type="ECO:0000256" key="1">
    <source>
        <dbReference type="ARBA" id="ARBA00001968"/>
    </source>
</evidence>
<dbReference type="EMBL" id="CAFABH010000001">
    <property type="protein sequence ID" value="CAB4819210.1"/>
    <property type="molecule type" value="Genomic_DNA"/>
</dbReference>
<dbReference type="NCBIfam" id="TIGR00172">
    <property type="entry name" value="maf"/>
    <property type="match status" value="1"/>
</dbReference>
<evidence type="ECO:0000313" key="7">
    <source>
        <dbReference type="EMBL" id="CAB4819210.1"/>
    </source>
</evidence>
<dbReference type="EMBL" id="CAESAE010000005">
    <property type="protein sequence ID" value="CAB4340817.1"/>
    <property type="molecule type" value="Genomic_DNA"/>
</dbReference>
<evidence type="ECO:0000313" key="8">
    <source>
        <dbReference type="EMBL" id="CAB4862326.1"/>
    </source>
</evidence>
<evidence type="ECO:0000313" key="11">
    <source>
        <dbReference type="EMBL" id="CAB5070217.1"/>
    </source>
</evidence>
<evidence type="ECO:0000313" key="9">
    <source>
        <dbReference type="EMBL" id="CAB4941897.1"/>
    </source>
</evidence>
<dbReference type="GO" id="GO:0047429">
    <property type="term" value="F:nucleoside triphosphate diphosphatase activity"/>
    <property type="evidence" value="ECO:0007669"/>
    <property type="project" value="InterPro"/>
</dbReference>
<name>A0A6J5ZIS6_9ZZZZ</name>
<dbReference type="Gene3D" id="3.90.950.10">
    <property type="match status" value="1"/>
</dbReference>
<evidence type="ECO:0000313" key="6">
    <source>
        <dbReference type="EMBL" id="CAB4769668.1"/>
    </source>
</evidence>
<dbReference type="Pfam" id="PF02545">
    <property type="entry name" value="Maf"/>
    <property type="match status" value="1"/>
</dbReference>
<protein>
    <submittedName>
        <fullName evidence="3">Unannotated protein</fullName>
    </submittedName>
</protein>
<evidence type="ECO:0000313" key="3">
    <source>
        <dbReference type="EMBL" id="CAB4340817.1"/>
    </source>
</evidence>
<dbReference type="PANTHER" id="PTHR43213:SF5">
    <property type="entry name" value="BIFUNCTIONAL DTTP_UTP PYROPHOSPHATASE_METHYLTRANSFERASE PROTEIN-RELATED"/>
    <property type="match status" value="1"/>
</dbReference>
<dbReference type="InterPro" id="IPR003697">
    <property type="entry name" value="Maf-like"/>
</dbReference>
<dbReference type="EMBL" id="CAEZZW010000001">
    <property type="protein sequence ID" value="CAB4769668.1"/>
    <property type="molecule type" value="Genomic_DNA"/>
</dbReference>
<evidence type="ECO:0000313" key="5">
    <source>
        <dbReference type="EMBL" id="CAB4722039.1"/>
    </source>
</evidence>
<organism evidence="3">
    <name type="scientific">freshwater metagenome</name>
    <dbReference type="NCBI Taxonomy" id="449393"/>
    <lineage>
        <taxon>unclassified sequences</taxon>
        <taxon>metagenomes</taxon>
        <taxon>ecological metagenomes</taxon>
    </lineage>
</organism>
<dbReference type="AlphaFoldDB" id="A0A6J5ZIS6"/>
<sequence length="205" mass="21864">MPAIILASASPSRKKLLDAAGIASTVMISNVDEEAQAYTKLSPKEMVIALAIVKAHTVRERLSEPALIIACDSTFEFEGQSLGKPLDARTATARARALSGKSGYLHTGHCIIDTEKGMELSDIETTKVTFSVMSDEEIADYVASDEPLNVAGGFTLDGLSSAFISSIDGDYSNVIGLSIPLVRRMATHLGYSWPELKKLSARVSA</sequence>
<dbReference type="EMBL" id="CAFBQX010000001">
    <property type="protein sequence ID" value="CAB5070217.1"/>
    <property type="molecule type" value="Genomic_DNA"/>
</dbReference>